<gene>
    <name evidence="2" type="ORF">ADICEAN_02114</name>
</gene>
<dbReference type="Pfam" id="PF15071">
    <property type="entry name" value="TMEM220"/>
    <property type="match status" value="1"/>
</dbReference>
<dbReference type="RefSeq" id="WP_009195507.1">
    <property type="nucleotide sequence ID" value="NZ_AODQ01000047.1"/>
</dbReference>
<sequence length="136" mass="15512">MKKGLRIFFAVWSLLFLLFAYWQWNDPDPLVWMGIYGYAALMCGLAASGRFWLPLLAAGVLLGVAGFVYMYPGGIGEWIRQEWQQQDLSMKTQQMEEAREAFGLLLVALLMGVAAWIGWRRQRGRRGVLHQDPSKG</sequence>
<keyword evidence="1" id="KW-1133">Transmembrane helix</keyword>
<keyword evidence="1" id="KW-0812">Transmembrane</keyword>
<comment type="caution">
    <text evidence="2">The sequence shown here is derived from an EMBL/GenBank/DDBJ whole genome shotgun (WGS) entry which is preliminary data.</text>
</comment>
<proteinExistence type="predicted"/>
<keyword evidence="1" id="KW-0472">Membrane</keyword>
<reference evidence="2 3" key="1">
    <citation type="journal article" date="2013" name="Genome Announc.">
        <title>Draft Genome Sequence of Cesiribacter andamanensis Strain AMV16T, Isolated from a Soil Sample from a Mud Volcano in the Andaman Islands, India.</title>
        <authorList>
            <person name="Shivaji S."/>
            <person name="Ara S."/>
            <person name="Begum Z."/>
            <person name="Srinivas T.N."/>
            <person name="Singh A."/>
            <person name="Kumar Pinnaka A."/>
        </authorList>
    </citation>
    <scope>NUCLEOTIDE SEQUENCE [LARGE SCALE GENOMIC DNA]</scope>
    <source>
        <strain evidence="2 3">AMV16</strain>
    </source>
</reference>
<dbReference type="Proteomes" id="UP000011910">
    <property type="component" value="Unassembled WGS sequence"/>
</dbReference>
<dbReference type="eggNOG" id="ENOG5032VGE">
    <property type="taxonomic scope" value="Bacteria"/>
</dbReference>
<protein>
    <recommendedName>
        <fullName evidence="4">Transmembrane protein</fullName>
    </recommendedName>
</protein>
<feature type="transmembrane region" description="Helical" evidence="1">
    <location>
        <begin position="52"/>
        <end position="71"/>
    </location>
</feature>
<evidence type="ECO:0008006" key="4">
    <source>
        <dbReference type="Google" id="ProtNLM"/>
    </source>
</evidence>
<keyword evidence="3" id="KW-1185">Reference proteome</keyword>
<dbReference type="InterPro" id="IPR029377">
    <property type="entry name" value="TMEM220"/>
</dbReference>
<evidence type="ECO:0000313" key="2">
    <source>
        <dbReference type="EMBL" id="EMR02745.1"/>
    </source>
</evidence>
<dbReference type="OrthoDB" id="329078at2"/>
<feature type="transmembrane region" description="Helical" evidence="1">
    <location>
        <begin position="7"/>
        <end position="24"/>
    </location>
</feature>
<evidence type="ECO:0000313" key="3">
    <source>
        <dbReference type="Proteomes" id="UP000011910"/>
    </source>
</evidence>
<feature type="transmembrane region" description="Helical" evidence="1">
    <location>
        <begin position="30"/>
        <end position="47"/>
    </location>
</feature>
<dbReference type="STRING" id="1279009.ADICEAN_02114"/>
<feature type="transmembrane region" description="Helical" evidence="1">
    <location>
        <begin position="101"/>
        <end position="119"/>
    </location>
</feature>
<organism evidence="2 3">
    <name type="scientific">Cesiribacter andamanensis AMV16</name>
    <dbReference type="NCBI Taxonomy" id="1279009"/>
    <lineage>
        <taxon>Bacteria</taxon>
        <taxon>Pseudomonadati</taxon>
        <taxon>Bacteroidota</taxon>
        <taxon>Cytophagia</taxon>
        <taxon>Cytophagales</taxon>
        <taxon>Cesiribacteraceae</taxon>
        <taxon>Cesiribacter</taxon>
    </lineage>
</organism>
<dbReference type="EMBL" id="AODQ01000047">
    <property type="protein sequence ID" value="EMR02745.1"/>
    <property type="molecule type" value="Genomic_DNA"/>
</dbReference>
<dbReference type="AlphaFoldDB" id="M7NLV1"/>
<accession>M7NLV1</accession>
<name>M7NLV1_9BACT</name>
<evidence type="ECO:0000256" key="1">
    <source>
        <dbReference type="SAM" id="Phobius"/>
    </source>
</evidence>